<dbReference type="HOGENOM" id="CLU_181516_0_0_9"/>
<dbReference type="EMBL" id="JXSU01000007">
    <property type="protein sequence ID" value="KIS24907.1"/>
    <property type="molecule type" value="Genomic_DNA"/>
</dbReference>
<name>A0A0D1BY78_CLOBO</name>
<keyword evidence="1" id="KW-0175">Coiled coil</keyword>
<evidence type="ECO:0000313" key="3">
    <source>
        <dbReference type="Proteomes" id="UP000032250"/>
    </source>
</evidence>
<organism evidence="2 3">
    <name type="scientific">Clostridium botulinum B2 450</name>
    <dbReference type="NCBI Taxonomy" id="1379739"/>
    <lineage>
        <taxon>Bacteria</taxon>
        <taxon>Bacillati</taxon>
        <taxon>Bacillota</taxon>
        <taxon>Clostridia</taxon>
        <taxon>Eubacteriales</taxon>
        <taxon>Clostridiaceae</taxon>
        <taxon>Clostridium</taxon>
    </lineage>
</organism>
<dbReference type="GO" id="GO:0016301">
    <property type="term" value="F:kinase activity"/>
    <property type="evidence" value="ECO:0007669"/>
    <property type="project" value="UniProtKB-KW"/>
</dbReference>
<keyword evidence="2" id="KW-0418">Kinase</keyword>
<comment type="caution">
    <text evidence="2">The sequence shown here is derived from an EMBL/GenBank/DDBJ whole genome shotgun (WGS) entry which is preliminary data.</text>
</comment>
<dbReference type="SUPFAM" id="SSF46955">
    <property type="entry name" value="Putative DNA-binding domain"/>
    <property type="match status" value="1"/>
</dbReference>
<dbReference type="Proteomes" id="UP000032250">
    <property type="component" value="Unassembled WGS sequence"/>
</dbReference>
<keyword evidence="2" id="KW-0808">Transferase</keyword>
<accession>A0A0D1BY78</accession>
<dbReference type="PATRIC" id="fig|1379739.3.peg.3491"/>
<dbReference type="RefSeq" id="WP_012721326.1">
    <property type="nucleotide sequence ID" value="NZ_JXSU01000007.1"/>
</dbReference>
<reference evidence="2 3" key="1">
    <citation type="submission" date="2014-06" db="EMBL/GenBank/DDBJ databases">
        <title>Genome characterization of distinct group I Clostridium botulinum lineages.</title>
        <authorList>
            <person name="Giordani F."/>
            <person name="Anselmo A."/>
            <person name="Fillo S."/>
            <person name="Palozzi A.M."/>
            <person name="Fortunato A."/>
            <person name="Gentile B."/>
            <person name="Ciammaruconi A."/>
            <person name="Anniballi F."/>
            <person name="De Medici D."/>
            <person name="Lista F."/>
        </authorList>
    </citation>
    <scope>NUCLEOTIDE SEQUENCE [LARGE SCALE GENOMIC DNA]</scope>
    <source>
        <strain evidence="2 3">B2 450</strain>
    </source>
</reference>
<sequence length="96" mass="11071">MDKLLTKKELAERWQVAEKTIDNWRENGVLTPCSGIPAIRFSLQHIAELEGTKVEKFSPIERRRLEIENEKLKQENEKLKGILANVLSEVSKIINS</sequence>
<protein>
    <submittedName>
        <fullName evidence="2">Histidine kinase</fullName>
    </submittedName>
</protein>
<evidence type="ECO:0000256" key="1">
    <source>
        <dbReference type="SAM" id="Coils"/>
    </source>
</evidence>
<evidence type="ECO:0000313" key="2">
    <source>
        <dbReference type="EMBL" id="KIS24907.1"/>
    </source>
</evidence>
<feature type="coiled-coil region" evidence="1">
    <location>
        <begin position="62"/>
        <end position="89"/>
    </location>
</feature>
<gene>
    <name evidence="2" type="ORF">N495_15475</name>
</gene>
<dbReference type="InterPro" id="IPR009061">
    <property type="entry name" value="DNA-bd_dom_put_sf"/>
</dbReference>
<dbReference type="AlphaFoldDB" id="A0A0D1BY78"/>
<proteinExistence type="predicted"/>
<dbReference type="OrthoDB" id="1935216at2"/>